<proteinExistence type="predicted"/>
<evidence type="ECO:0000256" key="5">
    <source>
        <dbReference type="ARBA" id="ARBA00023136"/>
    </source>
</evidence>
<dbReference type="PROSITE" id="PS00217">
    <property type="entry name" value="SUGAR_TRANSPORT_2"/>
    <property type="match status" value="1"/>
</dbReference>
<gene>
    <name evidence="9" type="ORF">SCA03_04680</name>
</gene>
<evidence type="ECO:0000256" key="6">
    <source>
        <dbReference type="SAM" id="MobiDB-lite"/>
    </source>
</evidence>
<protein>
    <submittedName>
        <fullName evidence="9">MFS transporter</fullName>
    </submittedName>
</protein>
<dbReference type="InterPro" id="IPR036259">
    <property type="entry name" value="MFS_trans_sf"/>
</dbReference>
<feature type="transmembrane region" description="Helical" evidence="7">
    <location>
        <begin position="81"/>
        <end position="102"/>
    </location>
</feature>
<dbReference type="PANTHER" id="PTHR23511:SF34">
    <property type="entry name" value="SYNAPTIC VESICLE GLYCOPROTEIN 2"/>
    <property type="match status" value="1"/>
</dbReference>
<dbReference type="SUPFAM" id="SSF103473">
    <property type="entry name" value="MFS general substrate transporter"/>
    <property type="match status" value="1"/>
</dbReference>
<evidence type="ECO:0000256" key="2">
    <source>
        <dbReference type="ARBA" id="ARBA00022448"/>
    </source>
</evidence>
<evidence type="ECO:0000259" key="8">
    <source>
        <dbReference type="PROSITE" id="PS50850"/>
    </source>
</evidence>
<reference evidence="9 10" key="1">
    <citation type="submission" date="2019-06" db="EMBL/GenBank/DDBJ databases">
        <title>Whole genome shotgun sequence of Streptomyces cacaoi subsp. cacaoi NBRC 12748.</title>
        <authorList>
            <person name="Hosoyama A."/>
            <person name="Uohara A."/>
            <person name="Ohji S."/>
            <person name="Ichikawa N."/>
        </authorList>
    </citation>
    <scope>NUCLEOTIDE SEQUENCE [LARGE SCALE GENOMIC DNA]</scope>
    <source>
        <strain evidence="9 10">NBRC 12748</strain>
    </source>
</reference>
<comment type="subcellular location">
    <subcellularLocation>
        <location evidence="1">Cell membrane</location>
        <topology evidence="1">Multi-pass membrane protein</topology>
    </subcellularLocation>
</comment>
<feature type="transmembrane region" description="Helical" evidence="7">
    <location>
        <begin position="373"/>
        <end position="394"/>
    </location>
</feature>
<dbReference type="AlphaFoldDB" id="A0A4Y3QTC5"/>
<dbReference type="Gene3D" id="1.20.1250.20">
    <property type="entry name" value="MFS general substrate transporter like domains"/>
    <property type="match status" value="1"/>
</dbReference>
<dbReference type="GO" id="GO:0005886">
    <property type="term" value="C:plasma membrane"/>
    <property type="evidence" value="ECO:0007669"/>
    <property type="project" value="UniProtKB-SubCell"/>
</dbReference>
<feature type="transmembrane region" description="Helical" evidence="7">
    <location>
        <begin position="321"/>
        <end position="338"/>
    </location>
</feature>
<organism evidence="9 10">
    <name type="scientific">Streptomyces cacaoi</name>
    <dbReference type="NCBI Taxonomy" id="1898"/>
    <lineage>
        <taxon>Bacteria</taxon>
        <taxon>Bacillati</taxon>
        <taxon>Actinomycetota</taxon>
        <taxon>Actinomycetes</taxon>
        <taxon>Kitasatosporales</taxon>
        <taxon>Streptomycetaceae</taxon>
        <taxon>Streptomyces</taxon>
    </lineage>
</organism>
<evidence type="ECO:0000313" key="9">
    <source>
        <dbReference type="EMBL" id="GEB47917.1"/>
    </source>
</evidence>
<accession>A0A4Y3QTC5</accession>
<evidence type="ECO:0000313" key="10">
    <source>
        <dbReference type="Proteomes" id="UP000319210"/>
    </source>
</evidence>
<feature type="transmembrane region" description="Helical" evidence="7">
    <location>
        <begin position="197"/>
        <end position="214"/>
    </location>
</feature>
<feature type="domain" description="Major facilitator superfamily (MFS) profile" evidence="8">
    <location>
        <begin position="43"/>
        <end position="463"/>
    </location>
</feature>
<keyword evidence="4 7" id="KW-1133">Transmembrane helix</keyword>
<dbReference type="Proteomes" id="UP000319210">
    <property type="component" value="Unassembled WGS sequence"/>
</dbReference>
<evidence type="ECO:0000256" key="1">
    <source>
        <dbReference type="ARBA" id="ARBA00004651"/>
    </source>
</evidence>
<feature type="transmembrane region" description="Helical" evidence="7">
    <location>
        <begin position="287"/>
        <end position="309"/>
    </location>
</feature>
<dbReference type="CDD" id="cd17316">
    <property type="entry name" value="MFS_SV2_like"/>
    <property type="match status" value="1"/>
</dbReference>
<dbReference type="PROSITE" id="PS50850">
    <property type="entry name" value="MFS"/>
    <property type="match status" value="1"/>
</dbReference>
<evidence type="ECO:0000256" key="7">
    <source>
        <dbReference type="SAM" id="Phobius"/>
    </source>
</evidence>
<keyword evidence="5 7" id="KW-0472">Membrane</keyword>
<sequence length="474" mass="50721">MPRKPAQEPDPGAAPPPDGRDARAARLTARIDRLPMTWVQGRILTQGGLSTTLDGLDLGIMSFLLPLITTAFALSGSEQGMIASATLAGALVGDLSLALLGNRVGRKPLLLWSLVLYSGCTLLSAAAPDYGLLLVLRFLAGVGVGVNVNIVIPYLAEFAPRAKRAAYVGSLAGFFGLGYVLAALVGTFVVARFDHGWRWGLVVVGLPVILALWWRRRLPESPRYLLLKGRDDEAEAVVTVLEDAVRARTGAPLPAPEPPEAAGRDEDLGAAAQFAGLWRGPCLRQTVVVWSMFFVASFAYYGFLTFLPSMLLDRGMSITDSFGYALMVEIAQVLGYYPAARLADRTDRKWSIVSCLAASTLCAYLVSQAQTDLSVLVLSLLLGFFLNGLYAPLYTYLPEVYPTQLRSMAAATSDAFSRIGGIVAPLLIGTMYTSLRFTGVFSLICLVLAAGCVLTLTLSTATKGRSLETLTRGS</sequence>
<dbReference type="PANTHER" id="PTHR23511">
    <property type="entry name" value="SYNAPTIC VESICLE GLYCOPROTEIN 2"/>
    <property type="match status" value="1"/>
</dbReference>
<dbReference type="InterPro" id="IPR005829">
    <property type="entry name" value="Sugar_transporter_CS"/>
</dbReference>
<evidence type="ECO:0000256" key="4">
    <source>
        <dbReference type="ARBA" id="ARBA00022989"/>
    </source>
</evidence>
<dbReference type="InterPro" id="IPR020846">
    <property type="entry name" value="MFS_dom"/>
</dbReference>
<keyword evidence="3 7" id="KW-0812">Transmembrane</keyword>
<feature type="transmembrane region" description="Helical" evidence="7">
    <location>
        <begin position="134"/>
        <end position="155"/>
    </location>
</feature>
<feature type="transmembrane region" description="Helical" evidence="7">
    <location>
        <begin position="167"/>
        <end position="191"/>
    </location>
</feature>
<feature type="region of interest" description="Disordered" evidence="6">
    <location>
        <begin position="1"/>
        <end position="21"/>
    </location>
</feature>
<evidence type="ECO:0000256" key="3">
    <source>
        <dbReference type="ARBA" id="ARBA00022692"/>
    </source>
</evidence>
<feature type="transmembrane region" description="Helical" evidence="7">
    <location>
        <begin position="415"/>
        <end position="433"/>
    </location>
</feature>
<keyword evidence="2" id="KW-0813">Transport</keyword>
<keyword evidence="10" id="KW-1185">Reference proteome</keyword>
<feature type="transmembrane region" description="Helical" evidence="7">
    <location>
        <begin position="109"/>
        <end position="128"/>
    </location>
</feature>
<dbReference type="InterPro" id="IPR005828">
    <property type="entry name" value="MFS_sugar_transport-like"/>
</dbReference>
<dbReference type="Pfam" id="PF00083">
    <property type="entry name" value="Sugar_tr"/>
    <property type="match status" value="1"/>
</dbReference>
<comment type="caution">
    <text evidence="9">The sequence shown here is derived from an EMBL/GenBank/DDBJ whole genome shotgun (WGS) entry which is preliminary data.</text>
</comment>
<feature type="transmembrane region" description="Helical" evidence="7">
    <location>
        <begin position="439"/>
        <end position="458"/>
    </location>
</feature>
<name>A0A4Y3QTC5_STRCI</name>
<dbReference type="EMBL" id="BJMM01000002">
    <property type="protein sequence ID" value="GEB47917.1"/>
    <property type="molecule type" value="Genomic_DNA"/>
</dbReference>
<dbReference type="GO" id="GO:0022857">
    <property type="term" value="F:transmembrane transporter activity"/>
    <property type="evidence" value="ECO:0007669"/>
    <property type="project" value="InterPro"/>
</dbReference>